<dbReference type="GO" id="GO:0006355">
    <property type="term" value="P:regulation of DNA-templated transcription"/>
    <property type="evidence" value="ECO:0007669"/>
    <property type="project" value="InterPro"/>
</dbReference>
<dbReference type="Proteomes" id="UP000243459">
    <property type="component" value="Chromosome 5"/>
</dbReference>
<protein>
    <recommendedName>
        <fullName evidence="12">NAC domain-containing protein</fullName>
    </recommendedName>
</protein>
<dbReference type="InterPro" id="IPR003441">
    <property type="entry name" value="NAC-dom"/>
</dbReference>
<dbReference type="InterPro" id="IPR036093">
    <property type="entry name" value="NAC_dom_sf"/>
</dbReference>
<feature type="domain" description="NAC" evidence="12">
    <location>
        <begin position="1"/>
        <end position="112"/>
    </location>
</feature>
<dbReference type="OMA" id="HFREEEW"/>
<organism evidence="13 14">
    <name type="scientific">Asparagus officinalis</name>
    <name type="common">Garden asparagus</name>
    <dbReference type="NCBI Taxonomy" id="4686"/>
    <lineage>
        <taxon>Eukaryota</taxon>
        <taxon>Viridiplantae</taxon>
        <taxon>Streptophyta</taxon>
        <taxon>Embryophyta</taxon>
        <taxon>Tracheophyta</taxon>
        <taxon>Spermatophyta</taxon>
        <taxon>Magnoliopsida</taxon>
        <taxon>Liliopsida</taxon>
        <taxon>Asparagales</taxon>
        <taxon>Asparagaceae</taxon>
        <taxon>Asparagoideae</taxon>
        <taxon>Asparagus</taxon>
    </lineage>
</organism>
<dbReference type="GO" id="GO:0005634">
    <property type="term" value="C:nucleus"/>
    <property type="evidence" value="ECO:0007669"/>
    <property type="project" value="UniProtKB-SubCell"/>
</dbReference>
<accession>A0A5P1ES22</accession>
<evidence type="ECO:0000256" key="4">
    <source>
        <dbReference type="ARBA" id="ARBA00022989"/>
    </source>
</evidence>
<keyword evidence="7" id="KW-0472">Membrane</keyword>
<dbReference type="Gene3D" id="2.170.150.80">
    <property type="entry name" value="NAC domain"/>
    <property type="match status" value="1"/>
</dbReference>
<dbReference type="PROSITE" id="PS51005">
    <property type="entry name" value="NAC"/>
    <property type="match status" value="1"/>
</dbReference>
<evidence type="ECO:0000256" key="1">
    <source>
        <dbReference type="ARBA" id="ARBA00004123"/>
    </source>
</evidence>
<evidence type="ECO:0000256" key="2">
    <source>
        <dbReference type="ARBA" id="ARBA00004167"/>
    </source>
</evidence>
<evidence type="ECO:0000256" key="7">
    <source>
        <dbReference type="ARBA" id="ARBA00023136"/>
    </source>
</evidence>
<keyword evidence="3" id="KW-0812">Transmembrane</keyword>
<evidence type="ECO:0000256" key="6">
    <source>
        <dbReference type="ARBA" id="ARBA00023125"/>
    </source>
</evidence>
<comment type="subcellular location">
    <subcellularLocation>
        <location evidence="2">Membrane</location>
        <topology evidence="2">Single-pass membrane protein</topology>
    </subcellularLocation>
    <subcellularLocation>
        <location evidence="1">Nucleus</location>
    </subcellularLocation>
</comment>
<evidence type="ECO:0000256" key="10">
    <source>
        <dbReference type="ARBA" id="ARBA00023242"/>
    </source>
</evidence>
<evidence type="ECO:0000256" key="5">
    <source>
        <dbReference type="ARBA" id="ARBA00023015"/>
    </source>
</evidence>
<dbReference type="EMBL" id="CM007385">
    <property type="protein sequence ID" value="ONK68812.1"/>
    <property type="molecule type" value="Genomic_DNA"/>
</dbReference>
<keyword evidence="14" id="KW-1185">Reference proteome</keyword>
<evidence type="ECO:0000313" key="13">
    <source>
        <dbReference type="EMBL" id="ONK68812.1"/>
    </source>
</evidence>
<keyword evidence="10" id="KW-0539">Nucleus</keyword>
<dbReference type="GO" id="GO:0016020">
    <property type="term" value="C:membrane"/>
    <property type="evidence" value="ECO:0007669"/>
    <property type="project" value="UniProtKB-SubCell"/>
</dbReference>
<evidence type="ECO:0000313" key="14">
    <source>
        <dbReference type="Proteomes" id="UP000243459"/>
    </source>
</evidence>
<evidence type="ECO:0000256" key="3">
    <source>
        <dbReference type="ARBA" id="ARBA00022692"/>
    </source>
</evidence>
<proteinExistence type="predicted"/>
<gene>
    <name evidence="13" type="ORF">A4U43_C05F16280</name>
</gene>
<feature type="region of interest" description="Disordered" evidence="11">
    <location>
        <begin position="492"/>
        <end position="516"/>
    </location>
</feature>
<evidence type="ECO:0000259" key="12">
    <source>
        <dbReference type="PROSITE" id="PS51005"/>
    </source>
</evidence>
<dbReference type="AlphaFoldDB" id="A0A5P1ES22"/>
<sequence length="516" mass="57785">MATSNNEKDKSLLRSRDKQWYYFSPRDRKYPNGSRSNRATKHGYWKATGKDRTISHNSKAVGNKKTLVYHHGRAPKGERTDWVMHEYTIDEKVLERCSSVQDYFALYKLFRKSGPGPKNGEQYGAPFREEEWEEDFPDDNFMNHINMGDQSKEHPQFQSVDRVSNVVGERLPNYDVENMLLQMSDEQDVVPQHSECYSLNDDARVDNPGSGTDKCMQTTEHIQNHSVNRIVNEDTNTLSNFHLEDILLQMSNELDVAPEANITVNPLSYQDDLFIQQTDAEYEHGSVMTSFQNTSAAANVQPIEMPKMTSLTGSSVQGQDIADEEFLEIKDLNDLDSLNWGTEEISNNDHIPVSGGLIDTDDYFDAQMFLAEATGPGHIINQNSWWDDFGGNGRHSQASHLTTEFWTEAQSHNASTAVVPSSASSGLAYANDNQPDDGLTLGEMNNVGTPSESWFNSALLAFLDSVPSSPALASENTLISRALERVSSFRTGQTQEAGGLPATKGFREMKSFAEDT</sequence>
<keyword evidence="8" id="KW-0010">Activator</keyword>
<name>A0A5P1ES22_ASPOF</name>
<dbReference type="Gramene" id="ONK68812">
    <property type="protein sequence ID" value="ONK68812"/>
    <property type="gene ID" value="A4U43_C05F16280"/>
</dbReference>
<keyword evidence="4" id="KW-1133">Transmembrane helix</keyword>
<dbReference type="Pfam" id="PF02365">
    <property type="entry name" value="NAM"/>
    <property type="match status" value="1"/>
</dbReference>
<feature type="compositionally biased region" description="Basic and acidic residues" evidence="11">
    <location>
        <begin position="505"/>
        <end position="516"/>
    </location>
</feature>
<evidence type="ECO:0000256" key="9">
    <source>
        <dbReference type="ARBA" id="ARBA00023163"/>
    </source>
</evidence>
<keyword evidence="9" id="KW-0804">Transcription</keyword>
<evidence type="ECO:0000256" key="8">
    <source>
        <dbReference type="ARBA" id="ARBA00023159"/>
    </source>
</evidence>
<dbReference type="SUPFAM" id="SSF101941">
    <property type="entry name" value="NAC domain"/>
    <property type="match status" value="1"/>
</dbReference>
<keyword evidence="5" id="KW-0805">Transcription regulation</keyword>
<dbReference type="GO" id="GO:0000976">
    <property type="term" value="F:transcription cis-regulatory region binding"/>
    <property type="evidence" value="ECO:0007669"/>
    <property type="project" value="UniProtKB-ARBA"/>
</dbReference>
<dbReference type="PANTHER" id="PTHR31744">
    <property type="entry name" value="PROTEIN CUP-SHAPED COTYLEDON 2-RELATED"/>
    <property type="match status" value="1"/>
</dbReference>
<dbReference type="PANTHER" id="PTHR31744:SF216">
    <property type="entry name" value="NAC TRANSCRIPTION FACTOR"/>
    <property type="match status" value="1"/>
</dbReference>
<evidence type="ECO:0000256" key="11">
    <source>
        <dbReference type="SAM" id="MobiDB-lite"/>
    </source>
</evidence>
<keyword evidence="6" id="KW-0238">DNA-binding</keyword>
<reference evidence="14" key="1">
    <citation type="journal article" date="2017" name="Nat. Commun.">
        <title>The asparagus genome sheds light on the origin and evolution of a young Y chromosome.</title>
        <authorList>
            <person name="Harkess A."/>
            <person name="Zhou J."/>
            <person name="Xu C."/>
            <person name="Bowers J.E."/>
            <person name="Van der Hulst R."/>
            <person name="Ayyampalayam S."/>
            <person name="Mercati F."/>
            <person name="Riccardi P."/>
            <person name="McKain M.R."/>
            <person name="Kakrana A."/>
            <person name="Tang H."/>
            <person name="Ray J."/>
            <person name="Groenendijk J."/>
            <person name="Arikit S."/>
            <person name="Mathioni S.M."/>
            <person name="Nakano M."/>
            <person name="Shan H."/>
            <person name="Telgmann-Rauber A."/>
            <person name="Kanno A."/>
            <person name="Yue Z."/>
            <person name="Chen H."/>
            <person name="Li W."/>
            <person name="Chen Y."/>
            <person name="Xu X."/>
            <person name="Zhang Y."/>
            <person name="Luo S."/>
            <person name="Chen H."/>
            <person name="Gao J."/>
            <person name="Mao Z."/>
            <person name="Pires J.C."/>
            <person name="Luo M."/>
            <person name="Kudrna D."/>
            <person name="Wing R.A."/>
            <person name="Meyers B.C."/>
            <person name="Yi K."/>
            <person name="Kong H."/>
            <person name="Lavrijsen P."/>
            <person name="Sunseri F."/>
            <person name="Falavigna A."/>
            <person name="Ye Y."/>
            <person name="Leebens-Mack J.H."/>
            <person name="Chen G."/>
        </authorList>
    </citation>
    <scope>NUCLEOTIDE SEQUENCE [LARGE SCALE GENOMIC DNA]</scope>
    <source>
        <strain evidence="14">cv. DH0086</strain>
    </source>
</reference>